<evidence type="ECO:0000313" key="7">
    <source>
        <dbReference type="Proteomes" id="UP000295741"/>
    </source>
</evidence>
<evidence type="ECO:0000313" key="6">
    <source>
        <dbReference type="EMBL" id="TDO29022.1"/>
    </source>
</evidence>
<keyword evidence="3 5" id="KW-1133">Transmembrane helix</keyword>
<proteinExistence type="predicted"/>
<feature type="transmembrane region" description="Helical" evidence="5">
    <location>
        <begin position="72"/>
        <end position="93"/>
    </location>
</feature>
<evidence type="ECO:0000256" key="4">
    <source>
        <dbReference type="ARBA" id="ARBA00023136"/>
    </source>
</evidence>
<dbReference type="AlphaFoldDB" id="A0A4R6J1A4"/>
<comment type="subcellular location">
    <subcellularLocation>
        <location evidence="1">Membrane</location>
        <topology evidence="1">Multi-pass membrane protein</topology>
    </subcellularLocation>
</comment>
<dbReference type="Pfam" id="PF07681">
    <property type="entry name" value="DoxX"/>
    <property type="match status" value="1"/>
</dbReference>
<dbReference type="GO" id="GO:0016020">
    <property type="term" value="C:membrane"/>
    <property type="evidence" value="ECO:0007669"/>
    <property type="project" value="UniProtKB-SubCell"/>
</dbReference>
<keyword evidence="7" id="KW-1185">Reference proteome</keyword>
<evidence type="ECO:0000256" key="3">
    <source>
        <dbReference type="ARBA" id="ARBA00022989"/>
    </source>
</evidence>
<comment type="caution">
    <text evidence="6">The sequence shown here is derived from an EMBL/GenBank/DDBJ whole genome shotgun (WGS) entry which is preliminary data.</text>
</comment>
<keyword evidence="4 5" id="KW-0472">Membrane</keyword>
<dbReference type="InterPro" id="IPR032808">
    <property type="entry name" value="DoxX"/>
</dbReference>
<keyword evidence="2 5" id="KW-0812">Transmembrane</keyword>
<evidence type="ECO:0000256" key="1">
    <source>
        <dbReference type="ARBA" id="ARBA00004141"/>
    </source>
</evidence>
<dbReference type="RefSeq" id="WP_133473631.1">
    <property type="nucleotide sequence ID" value="NZ_SNWP01000010.1"/>
</dbReference>
<dbReference type="OrthoDB" id="8161897at2"/>
<feature type="transmembrane region" description="Helical" evidence="5">
    <location>
        <begin position="7"/>
        <end position="27"/>
    </location>
</feature>
<dbReference type="EMBL" id="SNWP01000010">
    <property type="protein sequence ID" value="TDO29022.1"/>
    <property type="molecule type" value="Genomic_DNA"/>
</dbReference>
<evidence type="ECO:0000256" key="2">
    <source>
        <dbReference type="ARBA" id="ARBA00022692"/>
    </source>
</evidence>
<evidence type="ECO:0000256" key="5">
    <source>
        <dbReference type="SAM" id="Phobius"/>
    </source>
</evidence>
<reference evidence="6 7" key="1">
    <citation type="submission" date="2019-03" db="EMBL/GenBank/DDBJ databases">
        <title>Genomic Encyclopedia of Archaeal and Bacterial Type Strains, Phase II (KMG-II): from individual species to whole genera.</title>
        <authorList>
            <person name="Goeker M."/>
        </authorList>
    </citation>
    <scope>NUCLEOTIDE SEQUENCE [LARGE SCALE GENOMIC DNA]</scope>
    <source>
        <strain evidence="6 7">DSM 28323</strain>
    </source>
</reference>
<organism evidence="6 7">
    <name type="scientific">Sediminibacterium goheungense</name>
    <dbReference type="NCBI Taxonomy" id="1086393"/>
    <lineage>
        <taxon>Bacteria</taxon>
        <taxon>Pseudomonadati</taxon>
        <taxon>Bacteroidota</taxon>
        <taxon>Chitinophagia</taxon>
        <taxon>Chitinophagales</taxon>
        <taxon>Chitinophagaceae</taxon>
        <taxon>Sediminibacterium</taxon>
    </lineage>
</organism>
<gene>
    <name evidence="6" type="ORF">BC659_1104</name>
</gene>
<accession>A0A4R6J1A4</accession>
<feature type="transmembrane region" description="Helical" evidence="5">
    <location>
        <begin position="47"/>
        <end position="65"/>
    </location>
</feature>
<protein>
    <submittedName>
        <fullName evidence="6">DoxX-like protein</fullName>
    </submittedName>
</protein>
<name>A0A4R6J1A4_9BACT</name>
<feature type="transmembrane region" description="Helical" evidence="5">
    <location>
        <begin position="99"/>
        <end position="119"/>
    </location>
</feature>
<sequence>MKKPSSAIFLWILRIIASLIMLQTLYYKFSGSAESVYIFSQMNMEPWGRYATGIAELVASLLILYKPTTPFGAFFAAGIMSGALLSHVFVLGIEVMGDHGLLFLYALIVWVAAILLLWIEKEKLFNSIKKLTSRRT</sequence>
<dbReference type="Proteomes" id="UP000295741">
    <property type="component" value="Unassembled WGS sequence"/>
</dbReference>